<name>A0ACC1NE15_9HYPO</name>
<evidence type="ECO:0000313" key="2">
    <source>
        <dbReference type="Proteomes" id="UP001143910"/>
    </source>
</evidence>
<accession>A0ACC1NE15</accession>
<dbReference type="Proteomes" id="UP001143910">
    <property type="component" value="Unassembled WGS sequence"/>
</dbReference>
<proteinExistence type="predicted"/>
<organism evidence="1 2">
    <name type="scientific">Zarea fungicola</name>
    <dbReference type="NCBI Taxonomy" id="93591"/>
    <lineage>
        <taxon>Eukaryota</taxon>
        <taxon>Fungi</taxon>
        <taxon>Dikarya</taxon>
        <taxon>Ascomycota</taxon>
        <taxon>Pezizomycotina</taxon>
        <taxon>Sordariomycetes</taxon>
        <taxon>Hypocreomycetidae</taxon>
        <taxon>Hypocreales</taxon>
        <taxon>Cordycipitaceae</taxon>
        <taxon>Zarea</taxon>
    </lineage>
</organism>
<keyword evidence="2" id="KW-1185">Reference proteome</keyword>
<reference evidence="1" key="1">
    <citation type="submission" date="2022-08" db="EMBL/GenBank/DDBJ databases">
        <title>Genome Sequence of Lecanicillium fungicola.</title>
        <authorList>
            <person name="Buettner E."/>
        </authorList>
    </citation>
    <scope>NUCLEOTIDE SEQUENCE</scope>
    <source>
        <strain evidence="1">Babe33</strain>
    </source>
</reference>
<protein>
    <submittedName>
        <fullName evidence="1">Uncharacterized protein</fullName>
    </submittedName>
</protein>
<comment type="caution">
    <text evidence="1">The sequence shown here is derived from an EMBL/GenBank/DDBJ whole genome shotgun (WGS) entry which is preliminary data.</text>
</comment>
<sequence>MIFSTVLGAFSILLAPASATPVTAGGSCHAPPVGPRTLYTFANGTQLENIAVRSNGNLLLTRINKPELYEFNPSDPSSGAKLLQTFPGYVSLLGITELTPDVFAFITGNFTFPAGGVAKSFSIWTVAIHDQDYKYAKVADILEATLLNGLATLNAGAVLASDSTNGVVYRVDIKSGNYEAVLDDASFKPPAGAPIAVGINGLRLHDEYAYYTNTFGQLFGRVRIDANGRACGTYEIIARNVLGDDFAIGSTASYIAGNFQNVVTKIEPGGKVSVFAGNISSTLVAGATSAQFGRTWRDKNVLYVVTNGGEIAPVNGFSEGGKIVAFDV</sequence>
<gene>
    <name evidence="1" type="ORF">NQ176_g4693</name>
</gene>
<dbReference type="EMBL" id="JANJQO010000530">
    <property type="protein sequence ID" value="KAJ2976866.1"/>
    <property type="molecule type" value="Genomic_DNA"/>
</dbReference>
<evidence type="ECO:0000313" key="1">
    <source>
        <dbReference type="EMBL" id="KAJ2976866.1"/>
    </source>
</evidence>